<evidence type="ECO:0000313" key="3">
    <source>
        <dbReference type="EMBL" id="ATS18170.1"/>
    </source>
</evidence>
<organism evidence="3 4">
    <name type="scientific">Parathermosynechococcus lividus PCC 6715</name>
    <dbReference type="NCBI Taxonomy" id="1917166"/>
    <lineage>
        <taxon>Bacteria</taxon>
        <taxon>Bacillati</taxon>
        <taxon>Cyanobacteriota</taxon>
        <taxon>Cyanophyceae</taxon>
        <taxon>Acaryochloridales</taxon>
        <taxon>Thermosynechococcaceae</taxon>
        <taxon>Parathermosynechococcus</taxon>
    </lineage>
</organism>
<reference evidence="3 4" key="1">
    <citation type="submission" date="2016-11" db="EMBL/GenBank/DDBJ databases">
        <title>Complete genome sequence of thermophilic cyanobacteria strain Synechococcus sp. PCC6715.</title>
        <authorList>
            <person name="Tang J."/>
            <person name="Daroch M."/>
            <person name="Liang Y."/>
            <person name="Jiang D."/>
            <person name="Shah M."/>
        </authorList>
    </citation>
    <scope>NUCLEOTIDE SEQUENCE [LARGE SCALE GENOMIC DNA]</scope>
    <source>
        <strain evidence="3 4">PCC 6715</strain>
    </source>
</reference>
<comment type="similarity">
    <text evidence="1">Belongs to the iron-sulfur cluster assembly SufBD family.</text>
</comment>
<dbReference type="PANTHER" id="PTHR43575">
    <property type="entry name" value="PROTEIN ABCI7, CHLOROPLASTIC"/>
    <property type="match status" value="1"/>
</dbReference>
<dbReference type="NCBIfam" id="TIGR01981">
    <property type="entry name" value="sufD"/>
    <property type="match status" value="1"/>
</dbReference>
<dbReference type="SUPFAM" id="SSF101960">
    <property type="entry name" value="Stabilizer of iron transporter SufD"/>
    <property type="match status" value="1"/>
</dbReference>
<dbReference type="RefSeq" id="WP_099798522.1">
    <property type="nucleotide sequence ID" value="NZ_CP018092.1"/>
</dbReference>
<gene>
    <name evidence="3" type="ORF">BRW62_04735</name>
</gene>
<dbReference type="InterPro" id="IPR055346">
    <property type="entry name" value="Fe-S_cluster_assembly_SufBD"/>
</dbReference>
<dbReference type="PANTHER" id="PTHR43575:SF1">
    <property type="entry name" value="PROTEIN ABCI7, CHLOROPLASTIC"/>
    <property type="match status" value="1"/>
</dbReference>
<dbReference type="InterPro" id="IPR011542">
    <property type="entry name" value="SUF_FeS_clus_asmbl_SufD"/>
</dbReference>
<dbReference type="InterPro" id="IPR037284">
    <property type="entry name" value="SUF_FeS_clus_asmbl_SufBD_sf"/>
</dbReference>
<keyword evidence="4" id="KW-1185">Reference proteome</keyword>
<feature type="domain" description="SUF system FeS cluster assembly SufBD core" evidence="2">
    <location>
        <begin position="175"/>
        <end position="404"/>
    </location>
</feature>
<evidence type="ECO:0000256" key="1">
    <source>
        <dbReference type="ARBA" id="ARBA00043967"/>
    </source>
</evidence>
<dbReference type="Proteomes" id="UP000231057">
    <property type="component" value="Chromosome"/>
</dbReference>
<dbReference type="KEGG" id="slw:BRW62_04735"/>
<protein>
    <submittedName>
        <fullName evidence="3">Fe-S cluster assembly protein SufD</fullName>
    </submittedName>
</protein>
<evidence type="ECO:0000259" key="2">
    <source>
        <dbReference type="Pfam" id="PF01458"/>
    </source>
</evidence>
<dbReference type="GO" id="GO:0016226">
    <property type="term" value="P:iron-sulfur cluster assembly"/>
    <property type="evidence" value="ECO:0007669"/>
    <property type="project" value="InterPro"/>
</dbReference>
<accession>A0A2D2Q0X8</accession>
<proteinExistence type="inferred from homology"/>
<dbReference type="InterPro" id="IPR000825">
    <property type="entry name" value="SUF_FeS_clus_asmbl_SufBD_core"/>
</dbReference>
<sequence length="430" mass="47614">MTITVVANSDQADLPLVPAQNELEHLLALAPAFQEPTLSALRQAAIARLREQHLPTPREEDWRFTDLSRLRSRSFQAPIAPLAPEIVAEVRHLLCERAFATAAQLVLIDGHYCAELSRFSSDRLQKIPPPQAVGSIVTPEVFSDLNAALLAEAIALRVEYPIADPIEIFYVSSRQQQSVVAPRLWVEVAANAEATLIERFMSLTGDQQFTNSVTELQIAANARLNHVRIQHQSPTALHIGYTAIRQDRNSRYRGHAIDLGGSLSRHHWQIQAIAAATTTSLKSLAIGMNDQIVDTHSVVLFQAPHSRSEQVHKCILGDRAHGIFNGKVIVPQQAQLTDASQLNRTLLLSDKARVDTKPQLEIVADNVKCSHGATVSQLAAEDIFYLRSRGLDERQARDLLVKAFALEQLADLHPEPLRQELEEALLAALR</sequence>
<dbReference type="AlphaFoldDB" id="A0A2D2Q0X8"/>
<evidence type="ECO:0000313" key="4">
    <source>
        <dbReference type="Proteomes" id="UP000231057"/>
    </source>
</evidence>
<name>A0A2D2Q0X8_PARLV</name>
<dbReference type="OrthoDB" id="9803529at2"/>
<dbReference type="EMBL" id="CP018092">
    <property type="protein sequence ID" value="ATS18170.1"/>
    <property type="molecule type" value="Genomic_DNA"/>
</dbReference>
<reference evidence="4" key="2">
    <citation type="journal article" date="2022" name="Front. Microbiol.">
        <title>Comparative Genomic Analysis Revealed Distinct Molecular Components and Organization of CO2-Concentrating Mechanism in Thermophilic Cyanobacteria.</title>
        <authorList>
            <person name="Tang J."/>
            <person name="Zhou H."/>
            <person name="Yao D."/>
            <person name="Riaz S."/>
            <person name="You D."/>
            <person name="Klepacz-Smolka A."/>
            <person name="Daroch M."/>
        </authorList>
    </citation>
    <scope>NUCLEOTIDE SEQUENCE [LARGE SCALE GENOMIC DNA]</scope>
    <source>
        <strain evidence="4">PCC 6715</strain>
    </source>
</reference>
<dbReference type="Pfam" id="PF01458">
    <property type="entry name" value="SUFBD_core"/>
    <property type="match status" value="1"/>
</dbReference>